<name>A0A6C0U4A0_9GAMM</name>
<keyword evidence="4 5" id="KW-0472">Membrane</keyword>
<feature type="transmembrane region" description="Helical" evidence="5">
    <location>
        <begin position="270"/>
        <end position="287"/>
    </location>
</feature>
<dbReference type="GO" id="GO:0016020">
    <property type="term" value="C:membrane"/>
    <property type="evidence" value="ECO:0007669"/>
    <property type="project" value="UniProtKB-SubCell"/>
</dbReference>
<feature type="transmembrane region" description="Helical" evidence="5">
    <location>
        <begin position="73"/>
        <end position="91"/>
    </location>
</feature>
<sequence length="297" mass="31864">MNISTEWLLLAYSVAIALLSLAGGLLPSWIRMTHTRTQLVMSFVSGLMLGVAFYHLLPHSLALQPEGRGADSSVWWLMIGLIVMLLLLRMFHFHQHDFSDVGHRQQVHAAVHDHDHDHDHGHPHAHNHAPAAAHRFSWVGLALGLGLHTLIDGVALGAVLQGEAGHAAGPAGVGVFLAILLHKPLDAMSITTIMEAGGWSARSRTCANLGFALMCPLGAMLFYFGVDLLGDARHYAVAVALAFAAGTFICIALSDLLPEVHFHSHDRGKLTLVFLAGIVLAYAIGAVEPGNAHLPLH</sequence>
<comment type="subcellular location">
    <subcellularLocation>
        <location evidence="1">Membrane</location>
        <topology evidence="1">Multi-pass membrane protein</topology>
    </subcellularLocation>
</comment>
<dbReference type="Pfam" id="PF02535">
    <property type="entry name" value="Zip"/>
    <property type="match status" value="1"/>
</dbReference>
<feature type="transmembrane region" description="Helical" evidence="5">
    <location>
        <begin position="166"/>
        <end position="185"/>
    </location>
</feature>
<dbReference type="AlphaFoldDB" id="A0A6C0U4A0"/>
<keyword evidence="7" id="KW-1185">Reference proteome</keyword>
<proteinExistence type="predicted"/>
<organism evidence="6 7">
    <name type="scientific">Kineobactrum salinum</name>
    <dbReference type="NCBI Taxonomy" id="2708301"/>
    <lineage>
        <taxon>Bacteria</taxon>
        <taxon>Pseudomonadati</taxon>
        <taxon>Pseudomonadota</taxon>
        <taxon>Gammaproteobacteria</taxon>
        <taxon>Cellvibrionales</taxon>
        <taxon>Halieaceae</taxon>
        <taxon>Kineobactrum</taxon>
    </lineage>
</organism>
<feature type="transmembrane region" description="Helical" evidence="5">
    <location>
        <begin position="136"/>
        <end position="160"/>
    </location>
</feature>
<feature type="transmembrane region" description="Helical" evidence="5">
    <location>
        <begin position="39"/>
        <end position="57"/>
    </location>
</feature>
<protein>
    <submittedName>
        <fullName evidence="6">ZIP family metal transporter</fullName>
    </submittedName>
</protein>
<keyword evidence="3 5" id="KW-1133">Transmembrane helix</keyword>
<evidence type="ECO:0000256" key="4">
    <source>
        <dbReference type="ARBA" id="ARBA00023136"/>
    </source>
</evidence>
<evidence type="ECO:0000256" key="1">
    <source>
        <dbReference type="ARBA" id="ARBA00004141"/>
    </source>
</evidence>
<dbReference type="EMBL" id="CP048711">
    <property type="protein sequence ID" value="QIB66249.1"/>
    <property type="molecule type" value="Genomic_DNA"/>
</dbReference>
<dbReference type="Proteomes" id="UP000477680">
    <property type="component" value="Chromosome"/>
</dbReference>
<dbReference type="GO" id="GO:0005385">
    <property type="term" value="F:zinc ion transmembrane transporter activity"/>
    <property type="evidence" value="ECO:0007669"/>
    <property type="project" value="TreeGrafter"/>
</dbReference>
<dbReference type="RefSeq" id="WP_163495684.1">
    <property type="nucleotide sequence ID" value="NZ_CP048711.1"/>
</dbReference>
<evidence type="ECO:0000313" key="7">
    <source>
        <dbReference type="Proteomes" id="UP000477680"/>
    </source>
</evidence>
<gene>
    <name evidence="6" type="ORF">G3T16_13365</name>
</gene>
<evidence type="ECO:0000256" key="2">
    <source>
        <dbReference type="ARBA" id="ARBA00022692"/>
    </source>
</evidence>
<dbReference type="KEGG" id="kim:G3T16_13365"/>
<keyword evidence="2 5" id="KW-0812">Transmembrane</keyword>
<feature type="transmembrane region" description="Helical" evidence="5">
    <location>
        <begin position="6"/>
        <end position="27"/>
    </location>
</feature>
<evidence type="ECO:0000256" key="3">
    <source>
        <dbReference type="ARBA" id="ARBA00022989"/>
    </source>
</evidence>
<feature type="transmembrane region" description="Helical" evidence="5">
    <location>
        <begin position="232"/>
        <end position="258"/>
    </location>
</feature>
<evidence type="ECO:0000256" key="5">
    <source>
        <dbReference type="SAM" id="Phobius"/>
    </source>
</evidence>
<dbReference type="PANTHER" id="PTHR11040:SF44">
    <property type="entry name" value="PROTEIN ZNTC-RELATED"/>
    <property type="match status" value="1"/>
</dbReference>
<dbReference type="PANTHER" id="PTHR11040">
    <property type="entry name" value="ZINC/IRON TRANSPORTER"/>
    <property type="match status" value="1"/>
</dbReference>
<dbReference type="InterPro" id="IPR003689">
    <property type="entry name" value="ZIP"/>
</dbReference>
<reference evidence="6 7" key="1">
    <citation type="submission" date="2020-02" db="EMBL/GenBank/DDBJ databases">
        <title>Genome sequencing for Kineobactrum sp. M2.</title>
        <authorList>
            <person name="Park S.-J."/>
        </authorList>
    </citation>
    <scope>NUCLEOTIDE SEQUENCE [LARGE SCALE GENOMIC DNA]</scope>
    <source>
        <strain evidence="6 7">M2</strain>
    </source>
</reference>
<accession>A0A6C0U4A0</accession>
<feature type="transmembrane region" description="Helical" evidence="5">
    <location>
        <begin position="206"/>
        <end position="226"/>
    </location>
</feature>
<evidence type="ECO:0000313" key="6">
    <source>
        <dbReference type="EMBL" id="QIB66249.1"/>
    </source>
</evidence>